<dbReference type="InterPro" id="IPR050600">
    <property type="entry name" value="SETD3_SETD6_MTase"/>
</dbReference>
<organism evidence="3 4">
    <name type="scientific">Skeletonema marinoi</name>
    <dbReference type="NCBI Taxonomy" id="267567"/>
    <lineage>
        <taxon>Eukaryota</taxon>
        <taxon>Sar</taxon>
        <taxon>Stramenopiles</taxon>
        <taxon>Ochrophyta</taxon>
        <taxon>Bacillariophyta</taxon>
        <taxon>Coscinodiscophyceae</taxon>
        <taxon>Thalassiosirophycidae</taxon>
        <taxon>Thalassiosirales</taxon>
        <taxon>Skeletonemataceae</taxon>
        <taxon>Skeletonema</taxon>
        <taxon>Skeletonema marinoi-dohrnii complex</taxon>
    </lineage>
</organism>
<gene>
    <name evidence="3" type="ORF">QTG54_014638</name>
</gene>
<dbReference type="InterPro" id="IPR001214">
    <property type="entry name" value="SET_dom"/>
</dbReference>
<keyword evidence="3" id="KW-0489">Methyltransferase</keyword>
<proteinExistence type="predicted"/>
<keyword evidence="1" id="KW-0732">Signal</keyword>
<dbReference type="PANTHER" id="PTHR13271">
    <property type="entry name" value="UNCHARACTERIZED PUTATIVE METHYLTRANSFERASE"/>
    <property type="match status" value="1"/>
</dbReference>
<dbReference type="PANTHER" id="PTHR13271:SF137">
    <property type="entry name" value="SET DOMAIN-CONTAINING PROTEIN"/>
    <property type="match status" value="1"/>
</dbReference>
<dbReference type="InterPro" id="IPR046341">
    <property type="entry name" value="SET_dom_sf"/>
</dbReference>
<name>A0AAD8XWG0_9STRA</name>
<dbReference type="CDD" id="cd10527">
    <property type="entry name" value="SET_LSMT"/>
    <property type="match status" value="1"/>
</dbReference>
<evidence type="ECO:0000313" key="4">
    <source>
        <dbReference type="Proteomes" id="UP001224775"/>
    </source>
</evidence>
<dbReference type="GO" id="GO:0032259">
    <property type="term" value="P:methylation"/>
    <property type="evidence" value="ECO:0007669"/>
    <property type="project" value="UniProtKB-KW"/>
</dbReference>
<keyword evidence="3" id="KW-0808">Transferase</keyword>
<dbReference type="AlphaFoldDB" id="A0AAD8XWG0"/>
<evidence type="ECO:0000259" key="2">
    <source>
        <dbReference type="PROSITE" id="PS50280"/>
    </source>
</evidence>
<sequence length="318" mass="35540">MGVAHRPSPFQYVIIFSLLLIVSTQQYHQAEANEVDGDILQALTYKIVNLGGYVHPSIKLVSPSPCCRRGIISSEDVTLGNDDQGFWVRVPPTYHLTRNLAMQTLEPLIPKDVLEYAPLSTLDDGALLLLLLVHLKGIGSKKWGPYLDSLPDRPGCGWYGDINNIADEEYKHVAQESKRYVSRVASGMAADYGAFLAKEHWPKEWQNSAEKAIEWSLCIVSSRGTAASPEYGGGVIKLVPLVDMFNHSPEHKGFKELTKEDVGIDASHLEGSFAVRIEKDYHPGEEIFVDYNLSDYAPEEWFMSHGFVPKEASHRQEL</sequence>
<dbReference type="Gene3D" id="3.90.1410.10">
    <property type="entry name" value="set domain protein methyltransferase, domain 1"/>
    <property type="match status" value="1"/>
</dbReference>
<evidence type="ECO:0000256" key="1">
    <source>
        <dbReference type="SAM" id="SignalP"/>
    </source>
</evidence>
<feature type="signal peptide" evidence="1">
    <location>
        <begin position="1"/>
        <end position="32"/>
    </location>
</feature>
<feature type="chain" id="PRO_5041960532" evidence="1">
    <location>
        <begin position="33"/>
        <end position="318"/>
    </location>
</feature>
<protein>
    <submittedName>
        <fullName evidence="3">SET domain-containing protein</fullName>
        <ecNumber evidence="3">2.1.1.-</ecNumber>
    </submittedName>
</protein>
<comment type="caution">
    <text evidence="3">The sequence shown here is derived from an EMBL/GenBank/DDBJ whole genome shotgun (WGS) entry which is preliminary data.</text>
</comment>
<reference evidence="3" key="1">
    <citation type="submission" date="2023-06" db="EMBL/GenBank/DDBJ databases">
        <title>Survivors Of The Sea: Transcriptome response of Skeletonema marinoi to long-term dormancy.</title>
        <authorList>
            <person name="Pinder M.I.M."/>
            <person name="Kourtchenko O."/>
            <person name="Robertson E.K."/>
            <person name="Larsson T."/>
            <person name="Maumus F."/>
            <person name="Osuna-Cruz C.M."/>
            <person name="Vancaester E."/>
            <person name="Stenow R."/>
            <person name="Vandepoele K."/>
            <person name="Ploug H."/>
            <person name="Bruchert V."/>
            <person name="Godhe A."/>
            <person name="Topel M."/>
        </authorList>
    </citation>
    <scope>NUCLEOTIDE SEQUENCE</scope>
    <source>
        <strain evidence="3">R05AC</strain>
    </source>
</reference>
<keyword evidence="4" id="KW-1185">Reference proteome</keyword>
<dbReference type="EMBL" id="JATAAI010000037">
    <property type="protein sequence ID" value="KAK1734765.1"/>
    <property type="molecule type" value="Genomic_DNA"/>
</dbReference>
<dbReference type="GO" id="GO:0016279">
    <property type="term" value="F:protein-lysine N-methyltransferase activity"/>
    <property type="evidence" value="ECO:0007669"/>
    <property type="project" value="TreeGrafter"/>
</dbReference>
<evidence type="ECO:0000313" key="3">
    <source>
        <dbReference type="EMBL" id="KAK1734765.1"/>
    </source>
</evidence>
<dbReference type="Proteomes" id="UP001224775">
    <property type="component" value="Unassembled WGS sequence"/>
</dbReference>
<feature type="domain" description="SET" evidence="2">
    <location>
        <begin position="177"/>
        <end position="292"/>
    </location>
</feature>
<dbReference type="EC" id="2.1.1.-" evidence="3"/>
<dbReference type="SUPFAM" id="SSF82199">
    <property type="entry name" value="SET domain"/>
    <property type="match status" value="1"/>
</dbReference>
<accession>A0AAD8XWG0</accession>
<dbReference type="PROSITE" id="PS50280">
    <property type="entry name" value="SET"/>
    <property type="match status" value="1"/>
</dbReference>